<protein>
    <submittedName>
        <fullName evidence="1">Uncharacterized protein</fullName>
    </submittedName>
</protein>
<dbReference type="EMBL" id="GL736716">
    <property type="protein sequence ID" value="EFX60283.1"/>
    <property type="molecule type" value="Genomic_DNA"/>
</dbReference>
<evidence type="ECO:0000313" key="2">
    <source>
        <dbReference type="Proteomes" id="UP000000305"/>
    </source>
</evidence>
<evidence type="ECO:0000313" key="1">
    <source>
        <dbReference type="EMBL" id="EFX60283.1"/>
    </source>
</evidence>
<dbReference type="KEGG" id="dpx:DAPPUDRAFT_124714"/>
<dbReference type="Proteomes" id="UP000000305">
    <property type="component" value="Unassembled WGS sequence"/>
</dbReference>
<name>E9I6U7_DAPPU</name>
<accession>E9I6U7</accession>
<dbReference type="HOGENOM" id="CLU_1275027_0_0_1"/>
<keyword evidence="2" id="KW-1185">Reference proteome</keyword>
<dbReference type="InParanoid" id="E9I6U7"/>
<reference evidence="1 2" key="1">
    <citation type="journal article" date="2011" name="Science">
        <title>The ecoresponsive genome of Daphnia pulex.</title>
        <authorList>
            <person name="Colbourne J.K."/>
            <person name="Pfrender M.E."/>
            <person name="Gilbert D."/>
            <person name="Thomas W.K."/>
            <person name="Tucker A."/>
            <person name="Oakley T.H."/>
            <person name="Tokishita S."/>
            <person name="Aerts A."/>
            <person name="Arnold G.J."/>
            <person name="Basu M.K."/>
            <person name="Bauer D.J."/>
            <person name="Caceres C.E."/>
            <person name="Carmel L."/>
            <person name="Casola C."/>
            <person name="Choi J.H."/>
            <person name="Detter J.C."/>
            <person name="Dong Q."/>
            <person name="Dusheyko S."/>
            <person name="Eads B.D."/>
            <person name="Frohlich T."/>
            <person name="Geiler-Samerotte K.A."/>
            <person name="Gerlach D."/>
            <person name="Hatcher P."/>
            <person name="Jogdeo S."/>
            <person name="Krijgsveld J."/>
            <person name="Kriventseva E.V."/>
            <person name="Kultz D."/>
            <person name="Laforsch C."/>
            <person name="Lindquist E."/>
            <person name="Lopez J."/>
            <person name="Manak J.R."/>
            <person name="Muller J."/>
            <person name="Pangilinan J."/>
            <person name="Patwardhan R.P."/>
            <person name="Pitluck S."/>
            <person name="Pritham E.J."/>
            <person name="Rechtsteiner A."/>
            <person name="Rho M."/>
            <person name="Rogozin I.B."/>
            <person name="Sakarya O."/>
            <person name="Salamov A."/>
            <person name="Schaack S."/>
            <person name="Shapiro H."/>
            <person name="Shiga Y."/>
            <person name="Skalitzky C."/>
            <person name="Smith Z."/>
            <person name="Souvorov A."/>
            <person name="Sung W."/>
            <person name="Tang Z."/>
            <person name="Tsuchiya D."/>
            <person name="Tu H."/>
            <person name="Vos H."/>
            <person name="Wang M."/>
            <person name="Wolf Y.I."/>
            <person name="Yamagata H."/>
            <person name="Yamada T."/>
            <person name="Ye Y."/>
            <person name="Shaw J.R."/>
            <person name="Andrews J."/>
            <person name="Crease T.J."/>
            <person name="Tang H."/>
            <person name="Lucas S.M."/>
            <person name="Robertson H.M."/>
            <person name="Bork P."/>
            <person name="Koonin E.V."/>
            <person name="Zdobnov E.M."/>
            <person name="Grigoriev I.V."/>
            <person name="Lynch M."/>
            <person name="Boore J.L."/>
        </authorList>
    </citation>
    <scope>NUCLEOTIDE SEQUENCE [LARGE SCALE GENOMIC DNA]</scope>
</reference>
<dbReference type="AlphaFoldDB" id="E9I6U7"/>
<gene>
    <name evidence="1" type="ORF">DAPPUDRAFT_124714</name>
</gene>
<feature type="non-terminal residue" evidence="1">
    <location>
        <position position="1"/>
    </location>
</feature>
<organism evidence="1 2">
    <name type="scientific">Daphnia pulex</name>
    <name type="common">Water flea</name>
    <dbReference type="NCBI Taxonomy" id="6669"/>
    <lineage>
        <taxon>Eukaryota</taxon>
        <taxon>Metazoa</taxon>
        <taxon>Ecdysozoa</taxon>
        <taxon>Arthropoda</taxon>
        <taxon>Crustacea</taxon>
        <taxon>Branchiopoda</taxon>
        <taxon>Diplostraca</taxon>
        <taxon>Cladocera</taxon>
        <taxon>Anomopoda</taxon>
        <taxon>Daphniidae</taxon>
        <taxon>Daphnia</taxon>
    </lineage>
</organism>
<sequence>SRTSRIKVVKVGERAVTQDAFFSEHWDRIVICVAIATSAIQRYCSLEPQPLNWRSAWKEQKQATSSISLKSLPGWHRRYPVKPVGIDRKTYRIDTSPVLAHGSLRRGVCSNFKRRDEIILCPGTRKRKVSLGVAGVEKSQKQKVGSGSWARLLKRFFAIDVSRCPRCGTELEIIAAVLDLRAGAKLLTAPTNLCRLETMGAALSREQAVRISPISSS</sequence>
<proteinExistence type="predicted"/>